<reference evidence="5" key="1">
    <citation type="submission" date="2022-12" db="EMBL/GenBank/DDBJ databases">
        <authorList>
            <person name="Petersen C."/>
        </authorList>
    </citation>
    <scope>NUCLEOTIDE SEQUENCE</scope>
    <source>
        <strain evidence="5">IBT 21472</strain>
    </source>
</reference>
<dbReference type="CDD" id="cd17917">
    <property type="entry name" value="DEXHc_RHA-like"/>
    <property type="match status" value="1"/>
</dbReference>
<dbReference type="PANTHER" id="PTHR18934">
    <property type="entry name" value="ATP-DEPENDENT RNA HELICASE"/>
    <property type="match status" value="1"/>
</dbReference>
<dbReference type="InterPro" id="IPR014001">
    <property type="entry name" value="Helicase_ATP-bd"/>
</dbReference>
<dbReference type="InterPro" id="IPR027417">
    <property type="entry name" value="P-loop_NTPase"/>
</dbReference>
<dbReference type="InterPro" id="IPR011545">
    <property type="entry name" value="DEAD/DEAH_box_helicase_dom"/>
</dbReference>
<dbReference type="Gene3D" id="3.40.50.300">
    <property type="entry name" value="P-loop containing nucleotide triphosphate hydrolases"/>
    <property type="match status" value="2"/>
</dbReference>
<gene>
    <name evidence="5" type="ORF">N7476_007099</name>
</gene>
<evidence type="ECO:0000259" key="4">
    <source>
        <dbReference type="PROSITE" id="PS51194"/>
    </source>
</evidence>
<dbReference type="SMART" id="SM00847">
    <property type="entry name" value="HA2"/>
    <property type="match status" value="1"/>
</dbReference>
<dbReference type="AlphaFoldDB" id="A0A9W9PTU4"/>
<dbReference type="InterPro" id="IPR007502">
    <property type="entry name" value="Helicase-assoc_dom"/>
</dbReference>
<dbReference type="SMART" id="SM00487">
    <property type="entry name" value="DEXDc"/>
    <property type="match status" value="1"/>
</dbReference>
<dbReference type="GO" id="GO:0005524">
    <property type="term" value="F:ATP binding"/>
    <property type="evidence" value="ECO:0007669"/>
    <property type="project" value="UniProtKB-KW"/>
</dbReference>
<proteinExistence type="predicted"/>
<keyword evidence="2" id="KW-0067">ATP-binding</keyword>
<dbReference type="SUPFAM" id="SSF52540">
    <property type="entry name" value="P-loop containing nucleoside triphosphate hydrolases"/>
    <property type="match status" value="1"/>
</dbReference>
<keyword evidence="1" id="KW-0547">Nucleotide-binding</keyword>
<dbReference type="GO" id="GO:0003723">
    <property type="term" value="F:RNA binding"/>
    <property type="evidence" value="ECO:0007669"/>
    <property type="project" value="TreeGrafter"/>
</dbReference>
<feature type="domain" description="Helicase ATP-binding" evidence="3">
    <location>
        <begin position="344"/>
        <end position="518"/>
    </location>
</feature>
<keyword evidence="6" id="KW-1185">Reference proteome</keyword>
<dbReference type="Gene3D" id="1.20.120.1080">
    <property type="match status" value="1"/>
</dbReference>
<evidence type="ECO:0000256" key="1">
    <source>
        <dbReference type="ARBA" id="ARBA00022741"/>
    </source>
</evidence>
<comment type="caution">
    <text evidence="5">The sequence shown here is derived from an EMBL/GenBank/DDBJ whole genome shotgun (WGS) entry which is preliminary data.</text>
</comment>
<name>A0A9W9PTU4_9EURO</name>
<feature type="domain" description="Helicase C-terminal" evidence="4">
    <location>
        <begin position="629"/>
        <end position="803"/>
    </location>
</feature>
<reference evidence="5" key="2">
    <citation type="journal article" date="2023" name="IMA Fungus">
        <title>Comparative genomic study of the Penicillium genus elucidates a diverse pangenome and 15 lateral gene transfer events.</title>
        <authorList>
            <person name="Petersen C."/>
            <person name="Sorensen T."/>
            <person name="Nielsen M.R."/>
            <person name="Sondergaard T.E."/>
            <person name="Sorensen J.L."/>
            <person name="Fitzpatrick D.A."/>
            <person name="Frisvad J.C."/>
            <person name="Nielsen K.L."/>
        </authorList>
    </citation>
    <scope>NUCLEOTIDE SEQUENCE</scope>
    <source>
        <strain evidence="5">IBT 21472</strain>
    </source>
</reference>
<dbReference type="CDD" id="cd18791">
    <property type="entry name" value="SF2_C_RHA"/>
    <property type="match status" value="1"/>
</dbReference>
<dbReference type="Pfam" id="PF00271">
    <property type="entry name" value="Helicase_C"/>
    <property type="match status" value="1"/>
</dbReference>
<dbReference type="PANTHER" id="PTHR18934:SF203">
    <property type="entry name" value="ATP-DEPENDENT RNA HELICASE A"/>
    <property type="match status" value="1"/>
</dbReference>
<evidence type="ECO:0000313" key="5">
    <source>
        <dbReference type="EMBL" id="KAJ5311239.1"/>
    </source>
</evidence>
<sequence>MSTGMSAYSCMRSIKRVRPSPRNDRSIDVPRFAPGSFRPLSRFRRAMHATCRTISPTLNSIDRTIHNGTGVGNKPVLELWRFTAGQFQSSPVRLLGARGLVTTSVSRSQTATVESDQPLEAILEDAPPVTDEDLSEIEQKIKKKDVRFLHHVCRQSRNLWLEFRFSELAQLFGEETCRAVFQRKGQEKVTVTVTCSAPTKVCFDYPMQCIFSQNDLQEEAERDACNLLIVKLKEVGIWESLSSLNAEPRIDVRMNEDLLFNIKHAQKKLDSAKKAVYKTIGGASPNTSLSKDKRMQVSDSYREKRSKALTESLESIRKSSDKHTLAIRVVKSGLPVNKLKKDILNLVNDHTYSIIVAETGSGKSTQVPQIILDDATDRGEGGLCNVICVQPRRVAAQMLARRVAEERHDKTGTMVGHMVRFDNQMPAKSGAITYCTTGIMLNMLQNPSAPINLYSHILLDEVHVRDVGIDFVMLLLKRRINQLRETGGPVPKIVVMSATLDVDLFSSYFLNKGPNGTLLPAPHISIPGRQYFVKRHYLEELLDDLKTSPDSKSLSALLEERETVSFIEDQYKHYLSPVAEDSQEVALDVPDADIEDPSIEAPSESSPDLAVVKTPGEDPNVPFGLICATIYNILKTTKSGAILVFLPGMAHILSVERMLHGSAGSMEFKLQDEQLFRILKLHSELPEELAKLTLKVPGGCRRILLSTDISEASLTLPDVEYVVDAGRVNQMFSSQKSLSNRMALHWISRSSSSQRAGRAGRVKNGQYFFLGTQRCYDSLRVTNAPEIVRTDLQDICLRAKHMVPDSSISDILNEASESPDRDKVDLAVESLGHLGALRPDEDIAPLGELLVQLPLHPILGKLVILGAIFRCLDPLLILGVIGVDGSLFQRPKLEDQQVALRNIRYAFANKSSSDQVGSINAFKAIRKEWKEKGKLAASDFAFTKFMHFHNFCASQDSAEMILDRLGRMGIPIKADNNNDQFGGAELNVNSENILLVKTLLLHCLSPRIAFPKTYKNGNAHEYQTHSENKKPVVYGVSPSCDGNRSGSVAVYGKKTQISPGQMVMSDLSLVSPLTASLFGGKTRIPGEEPKDDLLVEDFMPINFKMKDMDDLPAFASQCVAHFRYAFSAVSLNLLKVVCVSLLTLCTTIGLARLLHITGA</sequence>
<dbReference type="Proteomes" id="UP001147746">
    <property type="component" value="Unassembled WGS sequence"/>
</dbReference>
<dbReference type="InterPro" id="IPR001650">
    <property type="entry name" value="Helicase_C-like"/>
</dbReference>
<dbReference type="SMART" id="SM00490">
    <property type="entry name" value="HELICc"/>
    <property type="match status" value="1"/>
</dbReference>
<dbReference type="PROSITE" id="PS51192">
    <property type="entry name" value="HELICASE_ATP_BIND_1"/>
    <property type="match status" value="1"/>
</dbReference>
<dbReference type="PROSITE" id="PS51194">
    <property type="entry name" value="HELICASE_CTER"/>
    <property type="match status" value="1"/>
</dbReference>
<organism evidence="5 6">
    <name type="scientific">Penicillium atrosanguineum</name>
    <dbReference type="NCBI Taxonomy" id="1132637"/>
    <lineage>
        <taxon>Eukaryota</taxon>
        <taxon>Fungi</taxon>
        <taxon>Dikarya</taxon>
        <taxon>Ascomycota</taxon>
        <taxon>Pezizomycotina</taxon>
        <taxon>Eurotiomycetes</taxon>
        <taxon>Eurotiomycetidae</taxon>
        <taxon>Eurotiales</taxon>
        <taxon>Aspergillaceae</taxon>
        <taxon>Penicillium</taxon>
    </lineage>
</organism>
<protein>
    <submittedName>
        <fullName evidence="5">Uncharacterized protein</fullName>
    </submittedName>
</protein>
<evidence type="ECO:0000256" key="2">
    <source>
        <dbReference type="ARBA" id="ARBA00022840"/>
    </source>
</evidence>
<accession>A0A9W9PTU4</accession>
<evidence type="ECO:0000259" key="3">
    <source>
        <dbReference type="PROSITE" id="PS51192"/>
    </source>
</evidence>
<dbReference type="EMBL" id="JAPZBO010000007">
    <property type="protein sequence ID" value="KAJ5311239.1"/>
    <property type="molecule type" value="Genomic_DNA"/>
</dbReference>
<evidence type="ECO:0000313" key="6">
    <source>
        <dbReference type="Proteomes" id="UP001147746"/>
    </source>
</evidence>
<dbReference type="Pfam" id="PF00270">
    <property type="entry name" value="DEAD"/>
    <property type="match status" value="1"/>
</dbReference>
<dbReference type="GO" id="GO:0004386">
    <property type="term" value="F:helicase activity"/>
    <property type="evidence" value="ECO:0007669"/>
    <property type="project" value="TreeGrafter"/>
</dbReference>